<accession>A0ABX0G4M1</accession>
<dbReference type="SUPFAM" id="SSF55729">
    <property type="entry name" value="Acyl-CoA N-acyltransferases (Nat)"/>
    <property type="match status" value="1"/>
</dbReference>
<proteinExistence type="predicted"/>
<dbReference type="PROSITE" id="PS51186">
    <property type="entry name" value="GNAT"/>
    <property type="match status" value="1"/>
</dbReference>
<evidence type="ECO:0000259" key="1">
    <source>
        <dbReference type="PROSITE" id="PS51186"/>
    </source>
</evidence>
<gene>
    <name evidence="2" type="ORF">G8O29_04610</name>
</gene>
<dbReference type="InterPro" id="IPR000182">
    <property type="entry name" value="GNAT_dom"/>
</dbReference>
<dbReference type="EMBL" id="JAANHS010000002">
    <property type="protein sequence ID" value="NHB76026.1"/>
    <property type="molecule type" value="Genomic_DNA"/>
</dbReference>
<organism evidence="2 3">
    <name type="scientific">Rhodobacter calidifons</name>
    <dbReference type="NCBI Taxonomy" id="2715277"/>
    <lineage>
        <taxon>Bacteria</taxon>
        <taxon>Pseudomonadati</taxon>
        <taxon>Pseudomonadota</taxon>
        <taxon>Alphaproteobacteria</taxon>
        <taxon>Rhodobacterales</taxon>
        <taxon>Rhodobacter group</taxon>
        <taxon>Rhodobacter</taxon>
    </lineage>
</organism>
<reference evidence="2 3" key="1">
    <citation type="journal article" date="2022" name="Microorganisms">
        <title>Genome Sequence and Characterization of a Xanthorhodopsin-Containing, Aerobic Anoxygenic Phototrophic Rhodobacter Species, Isolated from Mesophilic Conditions at Yellowstone National Park.</title>
        <authorList>
            <person name="Kyndt J.A."/>
            <person name="Robertson S."/>
            <person name="Shoffstall I.B."/>
            <person name="Ramaley R.F."/>
            <person name="Meyer T.E."/>
        </authorList>
    </citation>
    <scope>NUCLEOTIDE SEQUENCE [LARGE SCALE GENOMIC DNA]</scope>
    <source>
        <strain evidence="2 3">M37P</strain>
    </source>
</reference>
<dbReference type="RefSeq" id="WP_166402037.1">
    <property type="nucleotide sequence ID" value="NZ_JAANHS010000002.1"/>
</dbReference>
<evidence type="ECO:0000313" key="3">
    <source>
        <dbReference type="Proteomes" id="UP001515660"/>
    </source>
</evidence>
<feature type="domain" description="N-acetyltransferase" evidence="1">
    <location>
        <begin position="6"/>
        <end position="149"/>
    </location>
</feature>
<dbReference type="Proteomes" id="UP001515660">
    <property type="component" value="Unassembled WGS sequence"/>
</dbReference>
<keyword evidence="3" id="KW-1185">Reference proteome</keyword>
<dbReference type="Gene3D" id="3.40.630.30">
    <property type="match status" value="1"/>
</dbReference>
<protein>
    <submittedName>
        <fullName evidence="2">GNAT family N-acetyltransferase</fullName>
    </submittedName>
</protein>
<sequence>MTPETIPEHLLTNADESEIAQLLARCFATDFGGRSFFQTRHTCRHVLRHDQRIIAHLALQLRAVRLGEALVTIAGIADVATDPDHRGRGHATRLLQAALAAARRSPARHVLLFGTAKLYAAAGFRLVENPLTYLDMTGARTGQLHRDRPVEHLQCLDLGPETWDGTGPLDLLGGLF</sequence>
<comment type="caution">
    <text evidence="2">The sequence shown here is derived from an EMBL/GenBank/DDBJ whole genome shotgun (WGS) entry which is preliminary data.</text>
</comment>
<dbReference type="InterPro" id="IPR016181">
    <property type="entry name" value="Acyl_CoA_acyltransferase"/>
</dbReference>
<evidence type="ECO:0000313" key="2">
    <source>
        <dbReference type="EMBL" id="NHB76026.1"/>
    </source>
</evidence>
<name>A0ABX0G4M1_9RHOB</name>
<dbReference type="Pfam" id="PF13527">
    <property type="entry name" value="Acetyltransf_9"/>
    <property type="match status" value="1"/>
</dbReference>